<dbReference type="InterPro" id="IPR016181">
    <property type="entry name" value="Acyl_CoA_acyltransferase"/>
</dbReference>
<proteinExistence type="predicted"/>
<dbReference type="PROSITE" id="PS51186">
    <property type="entry name" value="GNAT"/>
    <property type="match status" value="1"/>
</dbReference>
<accession>A0ABV1WAN5</accession>
<dbReference type="InterPro" id="IPR000182">
    <property type="entry name" value="GNAT_dom"/>
</dbReference>
<gene>
    <name evidence="2" type="ORF">ABT317_28690</name>
</gene>
<dbReference type="SUPFAM" id="SSF55729">
    <property type="entry name" value="Acyl-CoA N-acyltransferases (Nat)"/>
    <property type="match status" value="1"/>
</dbReference>
<dbReference type="Proteomes" id="UP001458415">
    <property type="component" value="Unassembled WGS sequence"/>
</dbReference>
<organism evidence="2 3">
    <name type="scientific">Streptomyces carpinensis</name>
    <dbReference type="NCBI Taxonomy" id="66369"/>
    <lineage>
        <taxon>Bacteria</taxon>
        <taxon>Bacillati</taxon>
        <taxon>Actinomycetota</taxon>
        <taxon>Actinomycetes</taxon>
        <taxon>Kitasatosporales</taxon>
        <taxon>Streptomycetaceae</taxon>
        <taxon>Streptomyces</taxon>
    </lineage>
</organism>
<sequence>MPPAVSVRCAGPGDLDGLGRMVSRCSADSIRDRMHGGTRRGDLLREMRRTVLHGCGAVLVAAERDRTVGCLELIRPAPGAPVAEMALLVEDALQGRGIGTRLLDAVPACARSAGIAVVGFSVEAGNGRARRLVRHLPAGRLEWQWQQGTLEAAWHVDTRR</sequence>
<dbReference type="Pfam" id="PF00583">
    <property type="entry name" value="Acetyltransf_1"/>
    <property type="match status" value="1"/>
</dbReference>
<feature type="domain" description="N-acetyltransferase" evidence="1">
    <location>
        <begin position="5"/>
        <end position="160"/>
    </location>
</feature>
<keyword evidence="3" id="KW-1185">Reference proteome</keyword>
<evidence type="ECO:0000313" key="3">
    <source>
        <dbReference type="Proteomes" id="UP001458415"/>
    </source>
</evidence>
<dbReference type="RefSeq" id="WP_244216917.1">
    <property type="nucleotide sequence ID" value="NZ_MUBM01000015.1"/>
</dbReference>
<name>A0ABV1WAN5_9ACTN</name>
<dbReference type="CDD" id="cd04301">
    <property type="entry name" value="NAT_SF"/>
    <property type="match status" value="1"/>
</dbReference>
<evidence type="ECO:0000259" key="1">
    <source>
        <dbReference type="PROSITE" id="PS51186"/>
    </source>
</evidence>
<protein>
    <submittedName>
        <fullName evidence="2">GNAT family N-acetyltransferase</fullName>
    </submittedName>
</protein>
<evidence type="ECO:0000313" key="2">
    <source>
        <dbReference type="EMBL" id="MER6980838.1"/>
    </source>
</evidence>
<reference evidence="2 3" key="1">
    <citation type="submission" date="2024-06" db="EMBL/GenBank/DDBJ databases">
        <title>The Natural Products Discovery Center: Release of the First 8490 Sequenced Strains for Exploring Actinobacteria Biosynthetic Diversity.</title>
        <authorList>
            <person name="Kalkreuter E."/>
            <person name="Kautsar S.A."/>
            <person name="Yang D."/>
            <person name="Bader C.D."/>
            <person name="Teijaro C.N."/>
            <person name="Fluegel L."/>
            <person name="Davis C.M."/>
            <person name="Simpson J.R."/>
            <person name="Lauterbach L."/>
            <person name="Steele A.D."/>
            <person name="Gui C."/>
            <person name="Meng S."/>
            <person name="Li G."/>
            <person name="Viehrig K."/>
            <person name="Ye F."/>
            <person name="Su P."/>
            <person name="Kiefer A.F."/>
            <person name="Nichols A."/>
            <person name="Cepeda A.J."/>
            <person name="Yan W."/>
            <person name="Fan B."/>
            <person name="Jiang Y."/>
            <person name="Adhikari A."/>
            <person name="Zheng C.-J."/>
            <person name="Schuster L."/>
            <person name="Cowan T.M."/>
            <person name="Smanski M.J."/>
            <person name="Chevrette M.G."/>
            <person name="De Carvalho L.P.S."/>
            <person name="Shen B."/>
        </authorList>
    </citation>
    <scope>NUCLEOTIDE SEQUENCE [LARGE SCALE GENOMIC DNA]</scope>
    <source>
        <strain evidence="2 3">NPDC000634</strain>
    </source>
</reference>
<dbReference type="EMBL" id="JBEPCU010000634">
    <property type="protein sequence ID" value="MER6980838.1"/>
    <property type="molecule type" value="Genomic_DNA"/>
</dbReference>
<comment type="caution">
    <text evidence="2">The sequence shown here is derived from an EMBL/GenBank/DDBJ whole genome shotgun (WGS) entry which is preliminary data.</text>
</comment>
<dbReference type="Gene3D" id="3.40.630.30">
    <property type="match status" value="1"/>
</dbReference>